<name>A0A317Y127_9BASI</name>
<dbReference type="EMBL" id="KZ819188">
    <property type="protein sequence ID" value="PWZ03773.1"/>
    <property type="molecule type" value="Genomic_DNA"/>
</dbReference>
<feature type="compositionally biased region" description="Basic and acidic residues" evidence="6">
    <location>
        <begin position="113"/>
        <end position="122"/>
    </location>
</feature>
<protein>
    <recommendedName>
        <fullName evidence="3">tRNA pseudouridine(55) synthase</fullName>
        <ecNumber evidence="3">5.4.99.25</ecNumber>
    </recommendedName>
</protein>
<feature type="region of interest" description="Disordered" evidence="6">
    <location>
        <begin position="113"/>
        <end position="139"/>
    </location>
</feature>
<dbReference type="OrthoDB" id="9995526at2759"/>
<feature type="region of interest" description="Disordered" evidence="6">
    <location>
        <begin position="300"/>
        <end position="368"/>
    </location>
</feature>
<dbReference type="Gene3D" id="3.30.2350.10">
    <property type="entry name" value="Pseudouridine synthase"/>
    <property type="match status" value="1"/>
</dbReference>
<dbReference type="InterPro" id="IPR002501">
    <property type="entry name" value="PsdUridine_synth_N"/>
</dbReference>
<feature type="compositionally biased region" description="Polar residues" evidence="6">
    <location>
        <begin position="12"/>
        <end position="25"/>
    </location>
</feature>
<dbReference type="InterPro" id="IPR020103">
    <property type="entry name" value="PsdUridine_synth_cat_dom_sf"/>
</dbReference>
<dbReference type="STRING" id="1882483.A0A317Y127"/>
<evidence type="ECO:0000256" key="4">
    <source>
        <dbReference type="ARBA" id="ARBA00022694"/>
    </source>
</evidence>
<feature type="compositionally biased region" description="Basic residues" evidence="6">
    <location>
        <begin position="123"/>
        <end position="132"/>
    </location>
</feature>
<dbReference type="PANTHER" id="PTHR13767:SF2">
    <property type="entry name" value="PSEUDOURIDYLATE SYNTHASE TRUB1"/>
    <property type="match status" value="1"/>
</dbReference>
<feature type="compositionally biased region" description="Basic and acidic residues" evidence="6">
    <location>
        <begin position="301"/>
        <end position="314"/>
    </location>
</feature>
<dbReference type="GO" id="GO:0160148">
    <property type="term" value="F:tRNA pseudouridine(55) synthase activity"/>
    <property type="evidence" value="ECO:0007669"/>
    <property type="project" value="UniProtKB-EC"/>
</dbReference>
<dbReference type="InParanoid" id="A0A317Y127"/>
<dbReference type="InterPro" id="IPR014780">
    <property type="entry name" value="tRNA_psdUridine_synth_TruB"/>
</dbReference>
<dbReference type="Proteomes" id="UP000246740">
    <property type="component" value="Unassembled WGS sequence"/>
</dbReference>
<reference evidence="8 9" key="1">
    <citation type="journal article" date="2018" name="Mol. Biol. Evol.">
        <title>Broad Genomic Sampling Reveals a Smut Pathogenic Ancestry of the Fungal Clade Ustilaginomycotina.</title>
        <authorList>
            <person name="Kijpornyongpan T."/>
            <person name="Mondo S.J."/>
            <person name="Barry K."/>
            <person name="Sandor L."/>
            <person name="Lee J."/>
            <person name="Lipzen A."/>
            <person name="Pangilinan J."/>
            <person name="LaButti K."/>
            <person name="Hainaut M."/>
            <person name="Henrissat B."/>
            <person name="Grigoriev I.V."/>
            <person name="Spatafora J.W."/>
            <person name="Aime M.C."/>
        </authorList>
    </citation>
    <scope>NUCLEOTIDE SEQUENCE [LARGE SCALE GENOMIC DNA]</scope>
    <source>
        <strain evidence="8 9">MCA 3645</strain>
    </source>
</reference>
<organism evidence="8 9">
    <name type="scientific">Testicularia cyperi</name>
    <dbReference type="NCBI Taxonomy" id="1882483"/>
    <lineage>
        <taxon>Eukaryota</taxon>
        <taxon>Fungi</taxon>
        <taxon>Dikarya</taxon>
        <taxon>Basidiomycota</taxon>
        <taxon>Ustilaginomycotina</taxon>
        <taxon>Ustilaginomycetes</taxon>
        <taxon>Ustilaginales</taxon>
        <taxon>Anthracoideaceae</taxon>
        <taxon>Testicularia</taxon>
    </lineage>
</organism>
<dbReference type="GO" id="GO:0003723">
    <property type="term" value="F:RNA binding"/>
    <property type="evidence" value="ECO:0007669"/>
    <property type="project" value="InterPro"/>
</dbReference>
<evidence type="ECO:0000256" key="3">
    <source>
        <dbReference type="ARBA" id="ARBA00012787"/>
    </source>
</evidence>
<dbReference type="GO" id="GO:0006400">
    <property type="term" value="P:tRNA modification"/>
    <property type="evidence" value="ECO:0007669"/>
    <property type="project" value="TreeGrafter"/>
</dbReference>
<evidence type="ECO:0000313" key="9">
    <source>
        <dbReference type="Proteomes" id="UP000246740"/>
    </source>
</evidence>
<proteinExistence type="inferred from homology"/>
<dbReference type="HAMAP" id="MF_01080">
    <property type="entry name" value="TruB_bact"/>
    <property type="match status" value="1"/>
</dbReference>
<evidence type="ECO:0000256" key="6">
    <source>
        <dbReference type="SAM" id="MobiDB-lite"/>
    </source>
</evidence>
<sequence length="480" mass="50842">MTTNDTLPEPSSPISNQVLDTSTASAEAVVEEQSSAPMAAAASSVGPIRTAARGMSTAVMGSASSASSSKASVSARPLSGLFGINKPSGPTSMSLLDDLKPLFANSSLFADADGRRSKDQSRKRGRFGKGKGGKWAGGVAGAPKLGQGGTLDPLADGVLVIGVGNGTKHLQKYLDCTKEYRCTGLLGSATTSYDSCDPILTRKPYSHVTPSKLGDLLPQFTGDVKQVPPLYSAVRIDGKRLFEYARLNIPLPRPIEPRSVTVHELRLVDWLPADSHSFKEPEQEVPEQDKALVGRVLQMAGRDESQTDTTKADSHSVPPTAAAPAEAAESGEELTAPSGWTRLKTGTETTDNGAEASTGDADKNASTGPPAFVLEMTVSSGTYVRSIVHDLAKAAGSAAHVQTLTRTRQGEWSIDTPASRTGLDDTTNQVIQGNCMDWNVFANAIADMHREKNESDYKAPRDEDGLLPWERELLKVIIPV</sequence>
<dbReference type="GO" id="GO:0005634">
    <property type="term" value="C:nucleus"/>
    <property type="evidence" value="ECO:0007669"/>
    <property type="project" value="TreeGrafter"/>
</dbReference>
<gene>
    <name evidence="8" type="ORF">BCV70DRAFT_197969</name>
</gene>
<comment type="catalytic activity">
    <reaction evidence="1">
        <text>a uridine in mRNA = a pseudouridine in mRNA</text>
        <dbReference type="Rhea" id="RHEA:56644"/>
        <dbReference type="Rhea" id="RHEA-COMP:14658"/>
        <dbReference type="Rhea" id="RHEA-COMP:14659"/>
        <dbReference type="ChEBI" id="CHEBI:65314"/>
        <dbReference type="ChEBI" id="CHEBI:65315"/>
    </reaction>
</comment>
<feature type="region of interest" description="Disordered" evidence="6">
    <location>
        <begin position="1"/>
        <end position="44"/>
    </location>
</feature>
<feature type="domain" description="Pseudouridine synthase II N-terminal" evidence="7">
    <location>
        <begin position="141"/>
        <end position="271"/>
    </location>
</feature>
<accession>A0A317Y127</accession>
<dbReference type="GO" id="GO:1990481">
    <property type="term" value="P:mRNA pseudouridine synthesis"/>
    <property type="evidence" value="ECO:0007669"/>
    <property type="project" value="TreeGrafter"/>
</dbReference>
<dbReference type="Pfam" id="PF01509">
    <property type="entry name" value="TruB_N"/>
    <property type="match status" value="1"/>
</dbReference>
<keyword evidence="4" id="KW-0819">tRNA processing</keyword>
<evidence type="ECO:0000256" key="2">
    <source>
        <dbReference type="ARBA" id="ARBA00008999"/>
    </source>
</evidence>
<evidence type="ECO:0000313" key="8">
    <source>
        <dbReference type="EMBL" id="PWZ03773.1"/>
    </source>
</evidence>
<comment type="similarity">
    <text evidence="2">Belongs to the pseudouridine synthase TruB family.</text>
</comment>
<dbReference type="EC" id="5.4.99.25" evidence="3"/>
<evidence type="ECO:0000256" key="1">
    <source>
        <dbReference type="ARBA" id="ARBA00001166"/>
    </source>
</evidence>
<evidence type="ECO:0000259" key="7">
    <source>
        <dbReference type="Pfam" id="PF01509"/>
    </source>
</evidence>
<keyword evidence="9" id="KW-1185">Reference proteome</keyword>
<dbReference type="AlphaFoldDB" id="A0A317Y127"/>
<keyword evidence="5" id="KW-0413">Isomerase</keyword>
<dbReference type="FunCoup" id="A0A317Y127">
    <property type="interactions" value="333"/>
</dbReference>
<evidence type="ECO:0000256" key="5">
    <source>
        <dbReference type="ARBA" id="ARBA00023235"/>
    </source>
</evidence>
<dbReference type="PANTHER" id="PTHR13767">
    <property type="entry name" value="TRNA-PSEUDOURIDINE SYNTHASE"/>
    <property type="match status" value="1"/>
</dbReference>
<dbReference type="SUPFAM" id="SSF55120">
    <property type="entry name" value="Pseudouridine synthase"/>
    <property type="match status" value="1"/>
</dbReference>
<feature type="compositionally biased region" description="Low complexity" evidence="6">
    <location>
        <begin position="34"/>
        <end position="44"/>
    </location>
</feature>